<evidence type="ECO:0000256" key="5">
    <source>
        <dbReference type="ARBA" id="ARBA00022989"/>
    </source>
</evidence>
<feature type="transmembrane region" description="Helical" evidence="8">
    <location>
        <begin position="252"/>
        <end position="273"/>
    </location>
</feature>
<proteinExistence type="predicted"/>
<dbReference type="PANTHER" id="PTHR21444">
    <property type="entry name" value="COILED-COIL DOMAIN-CONTAINING PROTEIN 180"/>
    <property type="match status" value="1"/>
</dbReference>
<dbReference type="PANTHER" id="PTHR21444:SF18">
    <property type="entry name" value="STIMULATED BY RETINOIC ACID GENE 6 PROTEIN-LIKE"/>
    <property type="match status" value="1"/>
</dbReference>
<protein>
    <submittedName>
        <fullName evidence="10">Stimulated by retinoic acid gene 6 protein-like</fullName>
    </submittedName>
</protein>
<feature type="transmembrane region" description="Helical" evidence="8">
    <location>
        <begin position="393"/>
        <end position="411"/>
    </location>
</feature>
<dbReference type="RefSeq" id="XP_032824730.1">
    <property type="nucleotide sequence ID" value="XM_032968839.1"/>
</dbReference>
<keyword evidence="7" id="KW-0675">Receptor</keyword>
<feature type="transmembrane region" description="Helical" evidence="8">
    <location>
        <begin position="423"/>
        <end position="443"/>
    </location>
</feature>
<evidence type="ECO:0000256" key="8">
    <source>
        <dbReference type="SAM" id="Phobius"/>
    </source>
</evidence>
<name>A0AAJ7TXD2_PETMA</name>
<evidence type="ECO:0000256" key="1">
    <source>
        <dbReference type="ARBA" id="ARBA00004651"/>
    </source>
</evidence>
<evidence type="ECO:0000256" key="3">
    <source>
        <dbReference type="ARBA" id="ARBA00022475"/>
    </source>
</evidence>
<dbReference type="GO" id="GO:0038023">
    <property type="term" value="F:signaling receptor activity"/>
    <property type="evidence" value="ECO:0007669"/>
    <property type="project" value="InterPro"/>
</dbReference>
<feature type="transmembrane region" description="Helical" evidence="8">
    <location>
        <begin position="109"/>
        <end position="127"/>
    </location>
</feature>
<dbReference type="AlphaFoldDB" id="A0AAJ7TXD2"/>
<accession>A0AAJ7TXD2</accession>
<dbReference type="Proteomes" id="UP001318040">
    <property type="component" value="Chromosome 40"/>
</dbReference>
<feature type="transmembrane region" description="Helical" evidence="8">
    <location>
        <begin position="477"/>
        <end position="504"/>
    </location>
</feature>
<feature type="transmembrane region" description="Helical" evidence="8">
    <location>
        <begin position="72"/>
        <end position="89"/>
    </location>
</feature>
<evidence type="ECO:0000313" key="10">
    <source>
        <dbReference type="RefSeq" id="XP_032824730.1"/>
    </source>
</evidence>
<dbReference type="GO" id="GO:0071939">
    <property type="term" value="P:vitamin A import into cell"/>
    <property type="evidence" value="ECO:0007669"/>
    <property type="project" value="TreeGrafter"/>
</dbReference>
<keyword evidence="4 8" id="KW-0812">Transmembrane</keyword>
<feature type="transmembrane region" description="Helical" evidence="8">
    <location>
        <begin position="16"/>
        <end position="37"/>
    </location>
</feature>
<keyword evidence="6 8" id="KW-0472">Membrane</keyword>
<evidence type="ECO:0000256" key="6">
    <source>
        <dbReference type="ARBA" id="ARBA00023136"/>
    </source>
</evidence>
<organism evidence="9 10">
    <name type="scientific">Petromyzon marinus</name>
    <name type="common">Sea lamprey</name>
    <dbReference type="NCBI Taxonomy" id="7757"/>
    <lineage>
        <taxon>Eukaryota</taxon>
        <taxon>Metazoa</taxon>
        <taxon>Chordata</taxon>
        <taxon>Craniata</taxon>
        <taxon>Vertebrata</taxon>
        <taxon>Cyclostomata</taxon>
        <taxon>Hyperoartia</taxon>
        <taxon>Petromyzontiformes</taxon>
        <taxon>Petromyzontidae</taxon>
        <taxon>Petromyzon</taxon>
    </lineage>
</organism>
<evidence type="ECO:0000256" key="2">
    <source>
        <dbReference type="ARBA" id="ARBA00022448"/>
    </source>
</evidence>
<evidence type="ECO:0000256" key="4">
    <source>
        <dbReference type="ARBA" id="ARBA00022692"/>
    </source>
</evidence>
<feature type="transmembrane region" description="Helical" evidence="8">
    <location>
        <begin position="321"/>
        <end position="346"/>
    </location>
</feature>
<comment type="subcellular location">
    <subcellularLocation>
        <location evidence="1">Cell membrane</location>
        <topology evidence="1">Multi-pass membrane protein</topology>
    </subcellularLocation>
</comment>
<dbReference type="Pfam" id="PF14752">
    <property type="entry name" value="RBP_receptor"/>
    <property type="match status" value="1"/>
</dbReference>
<keyword evidence="5 8" id="KW-1133">Transmembrane helix</keyword>
<dbReference type="InterPro" id="IPR026612">
    <property type="entry name" value="STRA6-like"/>
</dbReference>
<dbReference type="KEGG" id="pmrn:116950780"/>
<feature type="transmembrane region" description="Helical" evidence="8">
    <location>
        <begin position="134"/>
        <end position="153"/>
    </location>
</feature>
<dbReference type="GO" id="GO:0034632">
    <property type="term" value="F:retinol transmembrane transporter activity"/>
    <property type="evidence" value="ECO:0007669"/>
    <property type="project" value="InterPro"/>
</dbReference>
<keyword evidence="2" id="KW-0813">Transport</keyword>
<gene>
    <name evidence="10" type="primary">LOC116950780</name>
</gene>
<dbReference type="GO" id="GO:0005886">
    <property type="term" value="C:plasma membrane"/>
    <property type="evidence" value="ECO:0007669"/>
    <property type="project" value="UniProtKB-SubCell"/>
</dbReference>
<evidence type="ECO:0000256" key="7">
    <source>
        <dbReference type="ARBA" id="ARBA00023170"/>
    </source>
</evidence>
<sequence>MEPFETNRTCKSSINMAWFMHFSLIPAIVVIILLSFLQRRVRGHELDERFPLNRRFGIVVPVYLVGNQSNRWSYGIAFGATTSTVLSLFTNEFSNYFDFVAPSWAKALVYLLAALEVGVDVYPFFACLGTEYKILGSVLGFLYSVSWLTVNLIDVCQCSFDPDHVFVVLTKTPSLVCQLFLSLKFIHMFFRALMIALGRSKPEETELILKSHHAAYIKTLFLKTDPEEEEEAVKRKSCFRRKCYDWDPHFKFPARMIATAVLGVICLYSIVLIDIQLTMLVSREVAEFEVSLDELVNADDLPSGTNSSVSQFVEFMGVAQIAWSISTYTAAATSVAYIFHILVCYRKHIKRLWRGDRSFLPRKQPKAGPMIAAGVRYTGWQIAYLLWGYLVLHGVQFLLMLLIAYGFVLPIMSGRGLQMLQGLGISLLSIFLVIGVIVVQVIISDVCFLQPKINAEDSSRPLALNNIRAFLNFSYFFFFYDVMLGMGACIVRLLFGATIGACLVARIDRTIMPRGYEVVDMGYSTWIGMLHMDLYHSHPVLLAFCTLLLDGCHCSTGTLPNGGKRRPLRLRSLSRGLRLGNRAQISLKLCMFC</sequence>
<evidence type="ECO:0000313" key="9">
    <source>
        <dbReference type="Proteomes" id="UP001318040"/>
    </source>
</evidence>
<reference evidence="10" key="1">
    <citation type="submission" date="2025-08" db="UniProtKB">
        <authorList>
            <consortium name="RefSeq"/>
        </authorList>
    </citation>
    <scope>IDENTIFICATION</scope>
    <source>
        <tissue evidence="10">Sperm</tissue>
    </source>
</reference>
<keyword evidence="3" id="KW-1003">Cell membrane</keyword>
<keyword evidence="9" id="KW-1185">Reference proteome</keyword>